<organism evidence="1 2">
    <name type="scientific">Gambusia affinis</name>
    <name type="common">Western mosquitofish</name>
    <name type="synonym">Heterandria affinis</name>
    <dbReference type="NCBI Taxonomy" id="33528"/>
    <lineage>
        <taxon>Eukaryota</taxon>
        <taxon>Metazoa</taxon>
        <taxon>Chordata</taxon>
        <taxon>Craniata</taxon>
        <taxon>Vertebrata</taxon>
        <taxon>Euteleostomi</taxon>
        <taxon>Actinopterygii</taxon>
        <taxon>Neopterygii</taxon>
        <taxon>Teleostei</taxon>
        <taxon>Neoteleostei</taxon>
        <taxon>Acanthomorphata</taxon>
        <taxon>Ovalentaria</taxon>
        <taxon>Atherinomorphae</taxon>
        <taxon>Cyprinodontiformes</taxon>
        <taxon>Poeciliidae</taxon>
        <taxon>Poeciliinae</taxon>
        <taxon>Gambusia</taxon>
    </lineage>
</organism>
<keyword evidence="2" id="KW-1185">Reference proteome</keyword>
<dbReference type="Proteomes" id="UP000250572">
    <property type="component" value="Unassembled WGS sequence"/>
</dbReference>
<dbReference type="EMBL" id="NHOQ01001904">
    <property type="protein sequence ID" value="PWA21651.1"/>
    <property type="molecule type" value="Genomic_DNA"/>
</dbReference>
<sequence>MAHSSGRGSQFIATCTLRNALCPFSSLSSSQSQRWISAGVHSTCSAVHAVIQTLLQVRVRVGQGGLRLGLLPAGHGEAPPGAGKICKKSAGGGFGKMLRRISRDMSC</sequence>
<reference evidence="1 2" key="1">
    <citation type="journal article" date="2018" name="G3 (Bethesda)">
        <title>A High-Quality Reference Genome for the Invasive Mosquitofish Gambusia affinis Using a Chicago Library.</title>
        <authorList>
            <person name="Hoffberg S.L."/>
            <person name="Troendle N.J."/>
            <person name="Glenn T.C."/>
            <person name="Mahmud O."/>
            <person name="Louha S."/>
            <person name="Chalopin D."/>
            <person name="Bennetzen J.L."/>
            <person name="Mauricio R."/>
        </authorList>
    </citation>
    <scope>NUCLEOTIDE SEQUENCE [LARGE SCALE GENOMIC DNA]</scope>
    <source>
        <strain evidence="1">NE01/NJP1002.9</strain>
        <tissue evidence="1">Muscle</tissue>
    </source>
</reference>
<evidence type="ECO:0000313" key="1">
    <source>
        <dbReference type="EMBL" id="PWA21651.1"/>
    </source>
</evidence>
<evidence type="ECO:0000313" key="2">
    <source>
        <dbReference type="Proteomes" id="UP000250572"/>
    </source>
</evidence>
<proteinExistence type="predicted"/>
<protein>
    <submittedName>
        <fullName evidence="1">Uncharacterized protein</fullName>
    </submittedName>
</protein>
<name>A0A315VF68_GAMAF</name>
<comment type="caution">
    <text evidence="1">The sequence shown here is derived from an EMBL/GenBank/DDBJ whole genome shotgun (WGS) entry which is preliminary data.</text>
</comment>
<dbReference type="AlphaFoldDB" id="A0A315VF68"/>
<gene>
    <name evidence="1" type="ORF">CCH79_00003348</name>
</gene>
<accession>A0A315VF68</accession>